<organism evidence="1 2">
    <name type="scientific">Lihuaxuella thermophila</name>
    <dbReference type="NCBI Taxonomy" id="1173111"/>
    <lineage>
        <taxon>Bacteria</taxon>
        <taxon>Bacillati</taxon>
        <taxon>Bacillota</taxon>
        <taxon>Bacilli</taxon>
        <taxon>Bacillales</taxon>
        <taxon>Thermoactinomycetaceae</taxon>
        <taxon>Lihuaxuella</taxon>
    </lineage>
</organism>
<dbReference type="RefSeq" id="WP_170839763.1">
    <property type="nucleotide sequence ID" value="NZ_FOCQ01000004.1"/>
</dbReference>
<accession>A0A1H8CT58</accession>
<dbReference type="InterPro" id="IPR014199">
    <property type="entry name" value="Spore_YtxC"/>
</dbReference>
<dbReference type="EMBL" id="FOCQ01000004">
    <property type="protein sequence ID" value="SEM98196.1"/>
    <property type="molecule type" value="Genomic_DNA"/>
</dbReference>
<evidence type="ECO:0000313" key="1">
    <source>
        <dbReference type="EMBL" id="SEM98196.1"/>
    </source>
</evidence>
<dbReference type="Pfam" id="PF08812">
    <property type="entry name" value="YtxC"/>
    <property type="match status" value="1"/>
</dbReference>
<dbReference type="STRING" id="1173111.SAMN05444955_104103"/>
<proteinExistence type="predicted"/>
<sequence length="297" mass="34365">MVYHISIDDSDLAKVVQLRACMGAFITECRANGWNCTMEERIIGNRHVFLCVSGVQSRTREREWLKQLAKAMAEYICGSLEPEMIRTIIQQEYRILSAQEITQVEHYAERLLEGSAWEHARVIYVNRRDKLAKQIWVFLRENNRLAVDGFVRFRMKSYRTALSKCVRDAVEEYVLDREYKEFIQLLKYFLSVQTSKMALVHVIHEGKSRFRILKADGSPLRLKEMGGALQEVLEYTFSHEDFIVSTLLTLAPEQVVLHTKNPGENVVRTLIQIFEERIVVCNGCGDCGIPLNFHSDA</sequence>
<dbReference type="AlphaFoldDB" id="A0A1H8CT58"/>
<keyword evidence="2" id="KW-1185">Reference proteome</keyword>
<dbReference type="Proteomes" id="UP000199695">
    <property type="component" value="Unassembled WGS sequence"/>
</dbReference>
<gene>
    <name evidence="1" type="ORF">SAMN05444955_104103</name>
</gene>
<reference evidence="1 2" key="1">
    <citation type="submission" date="2016-10" db="EMBL/GenBank/DDBJ databases">
        <authorList>
            <person name="de Groot N.N."/>
        </authorList>
    </citation>
    <scope>NUCLEOTIDE SEQUENCE [LARGE SCALE GENOMIC DNA]</scope>
    <source>
        <strain evidence="1 2">DSM 46701</strain>
    </source>
</reference>
<name>A0A1H8CT58_9BACL</name>
<protein>
    <submittedName>
        <fullName evidence="1">Putative sporulation protein YtxC</fullName>
    </submittedName>
</protein>
<evidence type="ECO:0000313" key="2">
    <source>
        <dbReference type="Proteomes" id="UP000199695"/>
    </source>
</evidence>